<comment type="caution">
    <text evidence="1">The sequence shown here is derived from an EMBL/GenBank/DDBJ whole genome shotgun (WGS) entry which is preliminary data.</text>
</comment>
<dbReference type="InterPro" id="IPR013784">
    <property type="entry name" value="Carb-bd-like_fold"/>
</dbReference>
<dbReference type="PROSITE" id="PS51257">
    <property type="entry name" value="PROKAR_LIPOPROTEIN"/>
    <property type="match status" value="1"/>
</dbReference>
<evidence type="ECO:0000313" key="1">
    <source>
        <dbReference type="EMBL" id="RCK79994.1"/>
    </source>
</evidence>
<accession>A0A367ZPC7</accession>
<dbReference type="EMBL" id="QOQW01000009">
    <property type="protein sequence ID" value="RCK79994.1"/>
    <property type="molecule type" value="Genomic_DNA"/>
</dbReference>
<proteinExistence type="predicted"/>
<sequence length="412" mass="44277">MNPAKRTPSGLGILLIFFSLLFAVVGCEKGTLGLKGGSISGTVLDSRTLVGISGVNITAVTGEGETRSSKFTTTDSRGNYHISDMRAGEWSLSFDKFGYNPIYGDDNSTASVKVVVVNNEHRTVPEVRLVQNFTNQYIVIKGLLKDARNGTVITYGTVQFIFGTQAFNNRLPSEFQSGFSVPAQTGPLPITIKVAGYDTYTTTLPDGVTDRDLGVIQLQPQTYKIVGVWKDVPGWVFRDNPTATIVAYAGNRVVATTAAQLQAQSFELTGIPMGTSVSVECTIKGYRMNGPMPIVPNSDFQGVVYQSFSLKTNFAPIMRDVRVVVTGQSLTNNDRVGAYCNETGTVWPTTIVTGGTFGFGVPRVIDLGINQVPTGYTLSFTGYIVDQGRTGTVQVQINDDGADPQIVTIPVS</sequence>
<dbReference type="GO" id="GO:0030246">
    <property type="term" value="F:carbohydrate binding"/>
    <property type="evidence" value="ECO:0007669"/>
    <property type="project" value="InterPro"/>
</dbReference>
<name>A0A367ZPC7_9BACT</name>
<dbReference type="Pfam" id="PF13620">
    <property type="entry name" value="CarboxypepD_reg"/>
    <property type="match status" value="1"/>
</dbReference>
<organism evidence="1 2">
    <name type="scientific">Candidatus Ozemobacter sibiricus</name>
    <dbReference type="NCBI Taxonomy" id="2268124"/>
    <lineage>
        <taxon>Bacteria</taxon>
        <taxon>Candidatus Ozemobacteria</taxon>
        <taxon>Candidatus Ozemobacterales</taxon>
        <taxon>Candidatus Ozemobacteraceae</taxon>
        <taxon>Candidatus Ozemobacter</taxon>
    </lineage>
</organism>
<dbReference type="AlphaFoldDB" id="A0A367ZPC7"/>
<evidence type="ECO:0000313" key="2">
    <source>
        <dbReference type="Proteomes" id="UP000252355"/>
    </source>
</evidence>
<dbReference type="SUPFAM" id="SSF49452">
    <property type="entry name" value="Starch-binding domain-like"/>
    <property type="match status" value="1"/>
</dbReference>
<dbReference type="Gene3D" id="2.60.40.1120">
    <property type="entry name" value="Carboxypeptidase-like, regulatory domain"/>
    <property type="match status" value="1"/>
</dbReference>
<gene>
    <name evidence="1" type="ORF">OZSIB_3863</name>
</gene>
<reference evidence="1 2" key="1">
    <citation type="submission" date="2018-05" db="EMBL/GenBank/DDBJ databases">
        <title>A metagenomic window into the 2 km-deep terrestrial subsurface aquifer revealed taxonomically and functionally diverse microbial community comprising novel uncultured bacterial lineages.</title>
        <authorList>
            <person name="Kadnikov V.V."/>
            <person name="Mardanov A.V."/>
            <person name="Beletsky A.V."/>
            <person name="Banks D."/>
            <person name="Pimenov N.V."/>
            <person name="Frank Y.A."/>
            <person name="Karnachuk O.V."/>
            <person name="Ravin N.V."/>
        </authorList>
    </citation>
    <scope>NUCLEOTIDE SEQUENCE [LARGE SCALE GENOMIC DNA]</scope>
    <source>
        <strain evidence="1">BY5</strain>
    </source>
</reference>
<evidence type="ECO:0008006" key="3">
    <source>
        <dbReference type="Google" id="ProtNLM"/>
    </source>
</evidence>
<protein>
    <recommendedName>
        <fullName evidence="3">Carboxypeptidase regulatory-like domain-containing protein</fullName>
    </recommendedName>
</protein>
<dbReference type="Proteomes" id="UP000252355">
    <property type="component" value="Unassembled WGS sequence"/>
</dbReference>